<feature type="region of interest" description="Disordered" evidence="1">
    <location>
        <begin position="21"/>
        <end position="42"/>
    </location>
</feature>
<reference evidence="2 3" key="1">
    <citation type="journal article" date="2018" name="Front. Microbiol.">
        <title>Hydrolytic Capabilities as a Key to Environmental Success: Chitinolytic and Cellulolytic Acidobacteria From Acidic Sub-arctic Soils and Boreal Peatlands.</title>
        <authorList>
            <person name="Belova S.E."/>
            <person name="Ravin N.V."/>
            <person name="Pankratov T.A."/>
            <person name="Rakitin A.L."/>
            <person name="Ivanova A.A."/>
            <person name="Beletsky A.V."/>
            <person name="Mardanov A.V."/>
            <person name="Sinninghe Damste J.S."/>
            <person name="Dedysh S.N."/>
        </authorList>
    </citation>
    <scope>NUCLEOTIDE SEQUENCE [LARGE SCALE GENOMIC DNA]</scope>
    <source>
        <strain evidence="2 3">SBC82</strain>
    </source>
</reference>
<dbReference type="Proteomes" id="UP000253606">
    <property type="component" value="Chromosome"/>
</dbReference>
<gene>
    <name evidence="2" type="ORF">ACPOL_0552</name>
</gene>
<dbReference type="KEGG" id="abas:ACPOL_0552"/>
<dbReference type="AlphaFoldDB" id="A0A2Z5FTT4"/>
<sequence>MNEGDLYASLLQKPLQYSKNNYELEKRPDRGRCNSGIHKVTP</sequence>
<proteinExistence type="predicted"/>
<name>A0A2Z5FTT4_9BACT</name>
<keyword evidence="3" id="KW-1185">Reference proteome</keyword>
<dbReference type="EMBL" id="CP030840">
    <property type="protein sequence ID" value="AXC09927.1"/>
    <property type="molecule type" value="Genomic_DNA"/>
</dbReference>
<feature type="compositionally biased region" description="Basic and acidic residues" evidence="1">
    <location>
        <begin position="22"/>
        <end position="32"/>
    </location>
</feature>
<evidence type="ECO:0000313" key="3">
    <source>
        <dbReference type="Proteomes" id="UP000253606"/>
    </source>
</evidence>
<organism evidence="2 3">
    <name type="scientific">Acidisarcina polymorpha</name>
    <dbReference type="NCBI Taxonomy" id="2211140"/>
    <lineage>
        <taxon>Bacteria</taxon>
        <taxon>Pseudomonadati</taxon>
        <taxon>Acidobacteriota</taxon>
        <taxon>Terriglobia</taxon>
        <taxon>Terriglobales</taxon>
        <taxon>Acidobacteriaceae</taxon>
        <taxon>Acidisarcina</taxon>
    </lineage>
</organism>
<accession>A0A2Z5FTT4</accession>
<evidence type="ECO:0000313" key="2">
    <source>
        <dbReference type="EMBL" id="AXC09927.1"/>
    </source>
</evidence>
<evidence type="ECO:0000256" key="1">
    <source>
        <dbReference type="SAM" id="MobiDB-lite"/>
    </source>
</evidence>
<protein>
    <submittedName>
        <fullName evidence="2">Uncharacterized protein</fullName>
    </submittedName>
</protein>